<evidence type="ECO:0000256" key="6">
    <source>
        <dbReference type="ARBA" id="ARBA00023136"/>
    </source>
</evidence>
<feature type="signal peptide" evidence="10">
    <location>
        <begin position="1"/>
        <end position="22"/>
    </location>
</feature>
<feature type="transmembrane region" description="Helical" evidence="10">
    <location>
        <begin position="464"/>
        <end position="485"/>
    </location>
</feature>
<dbReference type="SUPFAM" id="SSF63887">
    <property type="entry name" value="P-domain of calnexin/calreticulin"/>
    <property type="match status" value="1"/>
</dbReference>
<evidence type="ECO:0000313" key="12">
    <source>
        <dbReference type="EMBL" id="EFN85526.1"/>
    </source>
</evidence>
<organism evidence="13">
    <name type="scientific">Harpegnathos saltator</name>
    <name type="common">Jerdon's jumping ant</name>
    <dbReference type="NCBI Taxonomy" id="610380"/>
    <lineage>
        <taxon>Eukaryota</taxon>
        <taxon>Metazoa</taxon>
        <taxon>Ecdysozoa</taxon>
        <taxon>Arthropoda</taxon>
        <taxon>Hexapoda</taxon>
        <taxon>Insecta</taxon>
        <taxon>Pterygota</taxon>
        <taxon>Neoptera</taxon>
        <taxon>Endopterygota</taxon>
        <taxon>Hymenoptera</taxon>
        <taxon>Apocrita</taxon>
        <taxon>Aculeata</taxon>
        <taxon>Formicoidea</taxon>
        <taxon>Formicidae</taxon>
        <taxon>Ponerinae</taxon>
        <taxon>Ponerini</taxon>
        <taxon>Harpegnathos</taxon>
    </lineage>
</organism>
<evidence type="ECO:0000256" key="8">
    <source>
        <dbReference type="ARBA" id="ARBA00053392"/>
    </source>
</evidence>
<feature type="disulfide bond" evidence="9">
    <location>
        <begin position="141"/>
        <end position="176"/>
    </location>
</feature>
<keyword evidence="13" id="KW-1185">Reference proteome</keyword>
<protein>
    <submittedName>
        <fullName evidence="12">Calnexin</fullName>
    </submittedName>
</protein>
<dbReference type="FunCoup" id="E2BFK4">
    <property type="interactions" value="1217"/>
</dbReference>
<evidence type="ECO:0000256" key="9">
    <source>
        <dbReference type="PIRSR" id="PIRSR601580-3"/>
    </source>
</evidence>
<dbReference type="GO" id="GO:0036503">
    <property type="term" value="P:ERAD pathway"/>
    <property type="evidence" value="ECO:0007669"/>
    <property type="project" value="TreeGrafter"/>
</dbReference>
<dbReference type="GO" id="GO:0005509">
    <property type="term" value="F:calcium ion binding"/>
    <property type="evidence" value="ECO:0007669"/>
    <property type="project" value="InterPro"/>
</dbReference>
<dbReference type="AlphaFoldDB" id="E2BFK4"/>
<evidence type="ECO:0000256" key="11">
    <source>
        <dbReference type="SAM" id="MobiDB-lite"/>
    </source>
</evidence>
<feature type="region of interest" description="Disordered" evidence="11">
    <location>
        <begin position="252"/>
        <end position="285"/>
    </location>
</feature>
<evidence type="ECO:0000256" key="7">
    <source>
        <dbReference type="ARBA" id="ARBA00023186"/>
    </source>
</evidence>
<dbReference type="PANTHER" id="PTHR11073:SF1">
    <property type="entry name" value="CALNEXIN 14D-RELATED"/>
    <property type="match status" value="1"/>
</dbReference>
<dbReference type="GO" id="GO:0005789">
    <property type="term" value="C:endoplasmic reticulum membrane"/>
    <property type="evidence" value="ECO:0007669"/>
    <property type="project" value="UniProtKB-SubCell"/>
</dbReference>
<feature type="compositionally biased region" description="Basic and acidic residues" evidence="11">
    <location>
        <begin position="263"/>
        <end position="276"/>
    </location>
</feature>
<dbReference type="STRING" id="610380.E2BFK4"/>
<accession>E2BFK4</accession>
<dbReference type="FunFam" id="2.60.120.200:FF:000011">
    <property type="entry name" value="Probable calnexin"/>
    <property type="match status" value="1"/>
</dbReference>
<evidence type="ECO:0000313" key="13">
    <source>
        <dbReference type="Proteomes" id="UP000008237"/>
    </source>
</evidence>
<dbReference type="Proteomes" id="UP000008237">
    <property type="component" value="Unassembled WGS sequence"/>
</dbReference>
<keyword evidence="6 10" id="KW-0472">Membrane</keyword>
<dbReference type="Gene3D" id="2.60.120.200">
    <property type="match status" value="1"/>
</dbReference>
<dbReference type="GO" id="GO:0006457">
    <property type="term" value="P:protein folding"/>
    <property type="evidence" value="ECO:0007669"/>
    <property type="project" value="InterPro"/>
</dbReference>
<evidence type="ECO:0000256" key="4">
    <source>
        <dbReference type="ARBA" id="ARBA00022824"/>
    </source>
</evidence>
<evidence type="ECO:0000256" key="5">
    <source>
        <dbReference type="ARBA" id="ARBA00022989"/>
    </source>
</evidence>
<dbReference type="InterPro" id="IPR013320">
    <property type="entry name" value="ConA-like_dom_sf"/>
</dbReference>
<keyword evidence="9" id="KW-1015">Disulfide bond</keyword>
<dbReference type="FunFam" id="2.10.250.10:FF:000001">
    <property type="entry name" value="Calnexin homolog"/>
    <property type="match status" value="1"/>
</dbReference>
<keyword evidence="10" id="KW-0732">Signal</keyword>
<comment type="similarity">
    <text evidence="2 10">Belongs to the calreticulin family.</text>
</comment>
<name>E2BFK4_HARSA</name>
<gene>
    <name evidence="12" type="ORF">EAI_09178</name>
</gene>
<dbReference type="OMA" id="SGCGKWE"/>
<dbReference type="SUPFAM" id="SSF49899">
    <property type="entry name" value="Concanavalin A-like lectins/glucanases"/>
    <property type="match status" value="1"/>
</dbReference>
<dbReference type="Pfam" id="PF00262">
    <property type="entry name" value="Calreticulin"/>
    <property type="match status" value="1"/>
</dbReference>
<sequence>MAKFVACIVLVYLGVCCNILNADESHDEDVRNATHKPPYKSPEPSGFAYLAEHFDSKERFKNTWVLSEAKKDDIDEDIAKYDGSWSTEELKRHAENGDFGLVLKSKARHAAISTLLTKPFYFKDKPLIVQYEVNFQEGQECGGAYLKLLTLDDNYSDLKQFQDKTPYVIMFGPDKCGNDHKLHFIFRHQNPLNGTITEKHCKKAKDRLEDYFKDKNPHLYTLIIRPDNSYEIKVDNKILNSGSLMDDFIPPVNPPLEIEDPDDKQPEDWDDREKIPDPLAVKPDDWDEDAPVQIVDETDIMPEGWLEDEPPTISNPNAVKPDDWDDVMDGEWEAPEVLNPKCADAPGCGPYKQNMKKNPRYKGKWLAPLINNPNYKGKWKPRLIHNPDYFNDEHPFEMLPISAVGFELWSMSPDIYFDNIIITDDEEVARKWADDTFEIRRVKIAKENDSLWGRMMKAMNYKPGWWALYFVYCAIPVVAYIWYLYKRCREV</sequence>
<dbReference type="PRINTS" id="PR00626">
    <property type="entry name" value="CALRETICULIN"/>
</dbReference>
<keyword evidence="5 10" id="KW-1133">Transmembrane helix</keyword>
<reference evidence="12 13" key="1">
    <citation type="journal article" date="2010" name="Science">
        <title>Genomic comparison of the ants Camponotus floridanus and Harpegnathos saltator.</title>
        <authorList>
            <person name="Bonasio R."/>
            <person name="Zhang G."/>
            <person name="Ye C."/>
            <person name="Mutti N.S."/>
            <person name="Fang X."/>
            <person name="Qin N."/>
            <person name="Donahue G."/>
            <person name="Yang P."/>
            <person name="Li Q."/>
            <person name="Li C."/>
            <person name="Zhang P."/>
            <person name="Huang Z."/>
            <person name="Berger S.L."/>
            <person name="Reinberg D."/>
            <person name="Wang J."/>
            <person name="Liebig J."/>
        </authorList>
    </citation>
    <scope>NUCLEOTIDE SEQUENCE [LARGE SCALE GENOMIC DNA]</scope>
    <source>
        <strain evidence="12 13">R22 G/1</strain>
    </source>
</reference>
<dbReference type="PROSITE" id="PS00804">
    <property type="entry name" value="CALRETICULIN_2"/>
    <property type="match status" value="1"/>
</dbReference>
<keyword evidence="7 10" id="KW-0143">Chaperone</keyword>
<feature type="chain" id="PRO_5005127667" evidence="10">
    <location>
        <begin position="23"/>
        <end position="491"/>
    </location>
</feature>
<evidence type="ECO:0000256" key="3">
    <source>
        <dbReference type="ARBA" id="ARBA00022692"/>
    </source>
</evidence>
<dbReference type="OrthoDB" id="1938156at2759"/>
<dbReference type="InterPro" id="IPR018124">
    <property type="entry name" value="Calret/calnex_CS"/>
</dbReference>
<keyword evidence="4 10" id="KW-0256">Endoplasmic reticulum</keyword>
<proteinExistence type="inferred from homology"/>
<dbReference type="InterPro" id="IPR001580">
    <property type="entry name" value="Calret/calnex"/>
</dbReference>
<dbReference type="EMBL" id="GL448037">
    <property type="protein sequence ID" value="EFN85526.1"/>
    <property type="molecule type" value="Genomic_DNA"/>
</dbReference>
<comment type="function">
    <text evidence="8">Calcium-binding protein that interacts with newly synthesized monoglucosylated glycoproteins in the endoplasmic reticulum. It may act in assisting protein assembly and/or in the retention within the ER of unassembled protein subunits. It seems to play a major role in the quality control apparatus of the ER by the retention of incorrectly folded proteins. Required for embryogenesis and larval development under heat and ER stress conditions. May be important for germ cell development. Involved in neuronal necrotic cell death.</text>
</comment>
<dbReference type="GO" id="GO:0051082">
    <property type="term" value="F:unfolded protein binding"/>
    <property type="evidence" value="ECO:0007669"/>
    <property type="project" value="InterPro"/>
</dbReference>
<dbReference type="InterPro" id="IPR009033">
    <property type="entry name" value="Calreticulin/calnexin_P_dom_sf"/>
</dbReference>
<dbReference type="PROSITE" id="PS00803">
    <property type="entry name" value="CALRETICULIN_1"/>
    <property type="match status" value="1"/>
</dbReference>
<dbReference type="InParanoid" id="E2BFK4"/>
<dbReference type="PANTHER" id="PTHR11073">
    <property type="entry name" value="CALRETICULIN AND CALNEXIN"/>
    <property type="match status" value="1"/>
</dbReference>
<evidence type="ECO:0000256" key="1">
    <source>
        <dbReference type="ARBA" id="ARBA00004115"/>
    </source>
</evidence>
<keyword evidence="3 10" id="KW-0812">Transmembrane</keyword>
<comment type="subcellular location">
    <subcellularLocation>
        <location evidence="1">Endoplasmic reticulum membrane</location>
        <topology evidence="1">Single-pass type I membrane protein</topology>
    </subcellularLocation>
</comment>
<evidence type="ECO:0000256" key="2">
    <source>
        <dbReference type="ARBA" id="ARBA00010983"/>
    </source>
</evidence>
<dbReference type="Gene3D" id="2.10.250.10">
    <property type="entry name" value="Calreticulin/calnexin, P domain"/>
    <property type="match status" value="1"/>
</dbReference>
<evidence type="ECO:0000256" key="10">
    <source>
        <dbReference type="RuleBase" id="RU362126"/>
    </source>
</evidence>